<dbReference type="AlphaFoldDB" id="Q9RLE6"/>
<geneLocation type="plasmid" evidence="1">
    <name>p11184</name>
</geneLocation>
<name>Q9RLE6_PLESH</name>
<dbReference type="RefSeq" id="WP_176702968.1">
    <property type="nucleotide sequence ID" value="NZ_AJ249644.1"/>
</dbReference>
<dbReference type="EMBL" id="AJ249644">
    <property type="protein sequence ID" value="CAB56520.1"/>
    <property type="molecule type" value="Genomic_DNA"/>
</dbReference>
<organism evidence="1 2">
    <name type="scientific">Plesiomonas shigelloides</name>
    <name type="common">Aeromonas shigelloides</name>
    <dbReference type="NCBI Taxonomy" id="703"/>
    <lineage>
        <taxon>Bacteria</taxon>
        <taxon>Pseudomonadati</taxon>
        <taxon>Pseudomonadota</taxon>
        <taxon>Gammaproteobacteria</taxon>
        <taxon>Enterobacterales</taxon>
        <taxon>Enterobacteriaceae</taxon>
        <taxon>Plesiomonas</taxon>
    </lineage>
</organism>
<evidence type="ECO:0000313" key="1">
    <source>
        <dbReference type="EMBL" id="CAB56520.1"/>
    </source>
</evidence>
<protein>
    <submittedName>
        <fullName evidence="1">Uncharacterized protein</fullName>
    </submittedName>
</protein>
<sequence>MDKLTTKEIKTLLNFIEEFSWISNKYKNLDTNKLYEALNNCESRRQNEYNDYISYSKSVGKNNHVSYRNSLKDKTFLIGKLPSLLMDKELFSKNKELSDFARLLGVEVRFPEKRSRDEIIGTIICSLQEESSVKRIHEIGEFIYALTSDEKLMNNIKVEKKIYNDEYDWNNVIRLLFMGK</sequence>
<dbReference type="Proteomes" id="UP000464990">
    <property type="component" value="Plasmid p11184"/>
</dbReference>
<reference evidence="1 2" key="1">
    <citation type="journal article" date="2001" name="Plasmid">
        <title>pUb6060: a broad-host-range, DNA polymerase-I-independent ColE2-like plasmid.</title>
        <authorList>
            <person name="Avison M.B."/>
            <person name="Walsh T.R."/>
            <person name="Bennett P.M."/>
        </authorList>
    </citation>
    <scope>NUCLEOTIDE SEQUENCE [LARGE SCALE GENOMIC DNA]</scope>
    <source>
        <strain evidence="1 2">O36:H34</strain>
        <plasmid evidence="2">Chromosome</plasmid>
    </source>
</reference>
<proteinExistence type="predicted"/>
<keyword evidence="1" id="KW-0614">Plasmid</keyword>
<evidence type="ECO:0000313" key="2">
    <source>
        <dbReference type="Proteomes" id="UP000464990"/>
    </source>
</evidence>
<accession>Q9RLE6</accession>